<evidence type="ECO:0000313" key="4">
    <source>
        <dbReference type="EMBL" id="HEN27250.1"/>
    </source>
</evidence>
<sequence>MKIAIGSDHRGYKLKEFLKSKLSISHEVKDFGTYSEEPCDYPDIAIPLAESVANGENDFGILICYTGIGMSISANKVKGIRAAHITDERFAILSRRHNDANIICLPGGFISEDEALNAVVSFLETEFEGGRHQRRIEKISRYEEKTK</sequence>
<dbReference type="InterPro" id="IPR003500">
    <property type="entry name" value="RpiB_LacA_LacB"/>
</dbReference>
<keyword evidence="2 4" id="KW-0413">Isomerase</keyword>
<accession>A0A7C2NY64</accession>
<feature type="active site" description="Proton donor" evidence="3">
    <location>
        <position position="97"/>
    </location>
</feature>
<comment type="similarity">
    <text evidence="1">Belongs to the LacAB/RpiB family.</text>
</comment>
<dbReference type="GO" id="GO:0009052">
    <property type="term" value="P:pentose-phosphate shunt, non-oxidative branch"/>
    <property type="evidence" value="ECO:0007669"/>
    <property type="project" value="TreeGrafter"/>
</dbReference>
<dbReference type="EC" id="5.3.1.6" evidence="4"/>
<dbReference type="EMBL" id="DTDJ01000027">
    <property type="protein sequence ID" value="HGL17407.1"/>
    <property type="molecule type" value="Genomic_DNA"/>
</dbReference>
<dbReference type="InterPro" id="IPR004785">
    <property type="entry name" value="RpiB"/>
</dbReference>
<dbReference type="NCBIfam" id="NF004051">
    <property type="entry name" value="PRK05571.1"/>
    <property type="match status" value="1"/>
</dbReference>
<dbReference type="AlphaFoldDB" id="A0A7C2NY64"/>
<dbReference type="PANTHER" id="PTHR30345:SF0">
    <property type="entry name" value="DNA DAMAGE-REPAIR_TOLERATION PROTEIN DRT102"/>
    <property type="match status" value="1"/>
</dbReference>
<evidence type="ECO:0000256" key="1">
    <source>
        <dbReference type="ARBA" id="ARBA00008754"/>
    </source>
</evidence>
<dbReference type="PIRSF" id="PIRSF005384">
    <property type="entry name" value="RpiB_LacA_B"/>
    <property type="match status" value="1"/>
</dbReference>
<reference evidence="4" key="1">
    <citation type="journal article" date="2020" name="mSystems">
        <title>Genome- and Community-Level Interaction Insights into Carbon Utilization and Element Cycling Functions of Hydrothermarchaeota in Hydrothermal Sediment.</title>
        <authorList>
            <person name="Zhou Z."/>
            <person name="Liu Y."/>
            <person name="Xu W."/>
            <person name="Pan J."/>
            <person name="Luo Z.H."/>
            <person name="Li M."/>
        </authorList>
    </citation>
    <scope>NUCLEOTIDE SEQUENCE [LARGE SCALE GENOMIC DNA]</scope>
    <source>
        <strain evidence="4">SpSt-34</strain>
        <strain evidence="5">SpSt-69</strain>
    </source>
</reference>
<comment type="caution">
    <text evidence="4">The sequence shown here is derived from an EMBL/GenBank/DDBJ whole genome shotgun (WGS) entry which is preliminary data.</text>
</comment>
<dbReference type="SUPFAM" id="SSF89623">
    <property type="entry name" value="Ribose/Galactose isomerase RpiB/AlsB"/>
    <property type="match status" value="1"/>
</dbReference>
<name>A0A7C2NY64_UNCW3</name>
<dbReference type="InterPro" id="IPR036569">
    <property type="entry name" value="RpiB_LacA_LacB_sf"/>
</dbReference>
<evidence type="ECO:0000313" key="5">
    <source>
        <dbReference type="EMBL" id="HGL17407.1"/>
    </source>
</evidence>
<dbReference type="Pfam" id="PF02502">
    <property type="entry name" value="LacAB_rpiB"/>
    <property type="match status" value="1"/>
</dbReference>
<dbReference type="Gene3D" id="3.40.1400.10">
    <property type="entry name" value="Sugar-phosphate isomerase, RpiB/LacA/LacB"/>
    <property type="match status" value="1"/>
</dbReference>
<organism evidence="4">
    <name type="scientific">candidate division WOR-3 bacterium</name>
    <dbReference type="NCBI Taxonomy" id="2052148"/>
    <lineage>
        <taxon>Bacteria</taxon>
        <taxon>Bacteria division WOR-3</taxon>
    </lineage>
</organism>
<dbReference type="NCBIfam" id="TIGR01120">
    <property type="entry name" value="rpiB"/>
    <property type="match status" value="1"/>
</dbReference>
<protein>
    <submittedName>
        <fullName evidence="4">Ribose 5-phosphate isomerase B</fullName>
        <ecNumber evidence="4">5.3.1.6</ecNumber>
    </submittedName>
</protein>
<dbReference type="PANTHER" id="PTHR30345">
    <property type="entry name" value="RIBOSE-5-PHOSPHATE ISOMERASE B"/>
    <property type="match status" value="1"/>
</dbReference>
<feature type="active site" description="Proton acceptor" evidence="3">
    <location>
        <position position="64"/>
    </location>
</feature>
<proteinExistence type="inferred from homology"/>
<dbReference type="GO" id="GO:0019316">
    <property type="term" value="P:D-allose catabolic process"/>
    <property type="evidence" value="ECO:0007669"/>
    <property type="project" value="TreeGrafter"/>
</dbReference>
<gene>
    <name evidence="4" type="primary">rpiB</name>
    <name evidence="4" type="ORF">ENQ77_00990</name>
    <name evidence="5" type="ORF">ENU66_03640</name>
</gene>
<dbReference type="GO" id="GO:0004751">
    <property type="term" value="F:ribose-5-phosphate isomerase activity"/>
    <property type="evidence" value="ECO:0007669"/>
    <property type="project" value="UniProtKB-EC"/>
</dbReference>
<evidence type="ECO:0000256" key="2">
    <source>
        <dbReference type="ARBA" id="ARBA00023235"/>
    </source>
</evidence>
<evidence type="ECO:0000256" key="3">
    <source>
        <dbReference type="PIRSR" id="PIRSR005384-1"/>
    </source>
</evidence>
<dbReference type="EMBL" id="DSOL01000027">
    <property type="protein sequence ID" value="HEN27250.1"/>
    <property type="molecule type" value="Genomic_DNA"/>
</dbReference>
<dbReference type="NCBIfam" id="TIGR00689">
    <property type="entry name" value="rpiB_lacA_lacB"/>
    <property type="match status" value="1"/>
</dbReference>